<dbReference type="OrthoDB" id="2330886at2759"/>
<sequence>MNMYDCKWAVDREKLMVLYIVAVLQYSGPAAKSLLELCDLELVNPPSPKYQLLADYMAGYSRLTVDYSKFQTQFDLVYMSWNYVDFNSFVRLKTLPEEWEGTIPPPPMILGSVDWDYKEQLRTALVLFFATHNAEPMTVLTLHLSSIHKFTPLANRFPNLRTLKLAMDKHLPDSHIQNLIDFLQKHQAAFPRKCRPVLEFHDEYYIPDDMAPQERTSLLSARARPRLLAFQAQERPSTLDVSGIPRFYDHCDEISTLDLRHFVDLDGERYVMEGYTGQERFLERCDVLESIELTLHDARMFAWAANKTILGGRRVLPNLRKLDFRLDGTREMITALNDVAAVWGGTLETINCSWHLARHAIDQDQAPIRVFDSNKFGTWNFPALRSIVLNIKFNTSLELGTFSGCPVLETLVIDMARNRSRRIDPSTTEPSQNRPTKTALPTTMEFPRWILPNLRELELTGYAPLLFDYASLGSMRKLNRLSLVTKNPSMKGLKAVKYALTARMTLFLDQTSDHREQPVDPQTLIWHDYTLSSLHHVYLEGFAAEIIPFEWLLRCPVLKTLCVVRGGSPYNLLSRPDLLEKDAVNYQSQLDVLDLQGPWIASADDLVWILTHHANQLSSLSLGQRDIKKAEKLESVDLLFCVRRADDSIQKAFASNRARWSRTPGSRLVAVNILLHCDVAKVESMGLQIIDQSENVWKIRQRRERLRIYTIGGIHAILP</sequence>
<dbReference type="SUPFAM" id="SSF52047">
    <property type="entry name" value="RNI-like"/>
    <property type="match status" value="1"/>
</dbReference>
<gene>
    <name evidence="1" type="ORF">BGZ70_007433</name>
</gene>
<dbReference type="PANTHER" id="PTHR32212">
    <property type="entry name" value="CYCLIN-LIKE F-BOX"/>
    <property type="match status" value="1"/>
</dbReference>
<accession>A0A9P6J6A5</accession>
<dbReference type="Proteomes" id="UP000738359">
    <property type="component" value="Unassembled WGS sequence"/>
</dbReference>
<dbReference type="AlphaFoldDB" id="A0A9P6J6A5"/>
<dbReference type="Gene3D" id="3.80.10.10">
    <property type="entry name" value="Ribonuclease Inhibitor"/>
    <property type="match status" value="1"/>
</dbReference>
<evidence type="ECO:0008006" key="3">
    <source>
        <dbReference type="Google" id="ProtNLM"/>
    </source>
</evidence>
<protein>
    <recommendedName>
        <fullName evidence="3">F-box domain-containing protein</fullName>
    </recommendedName>
</protein>
<evidence type="ECO:0000313" key="2">
    <source>
        <dbReference type="Proteomes" id="UP000738359"/>
    </source>
</evidence>
<organism evidence="1 2">
    <name type="scientific">Mortierella alpina</name>
    <name type="common">Oleaginous fungus</name>
    <name type="synonym">Mortierella renispora</name>
    <dbReference type="NCBI Taxonomy" id="64518"/>
    <lineage>
        <taxon>Eukaryota</taxon>
        <taxon>Fungi</taxon>
        <taxon>Fungi incertae sedis</taxon>
        <taxon>Mucoromycota</taxon>
        <taxon>Mortierellomycotina</taxon>
        <taxon>Mortierellomycetes</taxon>
        <taxon>Mortierellales</taxon>
        <taxon>Mortierellaceae</taxon>
        <taxon>Mortierella</taxon>
    </lineage>
</organism>
<dbReference type="EMBL" id="JAAAHY010000470">
    <property type="protein sequence ID" value="KAF9963417.1"/>
    <property type="molecule type" value="Genomic_DNA"/>
</dbReference>
<evidence type="ECO:0000313" key="1">
    <source>
        <dbReference type="EMBL" id="KAF9963417.1"/>
    </source>
</evidence>
<dbReference type="PANTHER" id="PTHR32212:SF454">
    <property type="entry name" value="F-BOX DOMAIN, LEUCINE-RICH REPEAT DOMAIN, L DOMAIN-CONTAINING PROTEIN"/>
    <property type="match status" value="1"/>
</dbReference>
<keyword evidence="2" id="KW-1185">Reference proteome</keyword>
<comment type="caution">
    <text evidence="1">The sequence shown here is derived from an EMBL/GenBank/DDBJ whole genome shotgun (WGS) entry which is preliminary data.</text>
</comment>
<reference evidence="1" key="1">
    <citation type="journal article" date="2020" name="Fungal Divers.">
        <title>Resolving the Mortierellaceae phylogeny through synthesis of multi-gene phylogenetics and phylogenomics.</title>
        <authorList>
            <person name="Vandepol N."/>
            <person name="Liber J."/>
            <person name="Desiro A."/>
            <person name="Na H."/>
            <person name="Kennedy M."/>
            <person name="Barry K."/>
            <person name="Grigoriev I.V."/>
            <person name="Miller A.N."/>
            <person name="O'Donnell K."/>
            <person name="Stajich J.E."/>
            <person name="Bonito G."/>
        </authorList>
    </citation>
    <scope>NUCLEOTIDE SEQUENCE</scope>
    <source>
        <strain evidence="1">CK1249</strain>
    </source>
</reference>
<name>A0A9P6J6A5_MORAP</name>
<proteinExistence type="predicted"/>
<dbReference type="InterPro" id="IPR032675">
    <property type="entry name" value="LRR_dom_sf"/>
</dbReference>